<proteinExistence type="predicted"/>
<evidence type="ECO:0000256" key="1">
    <source>
        <dbReference type="SAM" id="SignalP"/>
    </source>
</evidence>
<sequence length="125" mass="13954">MKTSLLFRLGLLAVVLSCSTTLASAQVSVYTEDAKQPGIGYWSVETNQLQRDYSVVRFYTAQHEKIYEERLEGLCLDLSKGTAACRRTARMLSDGVVRVQQARNNSLVANGLGLFRRAQRTYAAM</sequence>
<dbReference type="AlphaFoldDB" id="A0A1M6EEI3"/>
<accession>A0A1M6EEI3</accession>
<dbReference type="Proteomes" id="UP000184418">
    <property type="component" value="Unassembled WGS sequence"/>
</dbReference>
<name>A0A1M6EEI3_9BACT</name>
<dbReference type="RefSeq" id="WP_073107660.1">
    <property type="nucleotide sequence ID" value="NZ_FQYN01000003.1"/>
</dbReference>
<organism evidence="2 3">
    <name type="scientific">Hymenobacter daecheongensis DSM 21074</name>
    <dbReference type="NCBI Taxonomy" id="1121955"/>
    <lineage>
        <taxon>Bacteria</taxon>
        <taxon>Pseudomonadati</taxon>
        <taxon>Bacteroidota</taxon>
        <taxon>Cytophagia</taxon>
        <taxon>Cytophagales</taxon>
        <taxon>Hymenobacteraceae</taxon>
        <taxon>Hymenobacter</taxon>
    </lineage>
</organism>
<dbReference type="OrthoDB" id="886110at2"/>
<keyword evidence="3" id="KW-1185">Reference proteome</keyword>
<gene>
    <name evidence="2" type="ORF">SAMN02745146_1665</name>
</gene>
<reference evidence="2 3" key="1">
    <citation type="submission" date="2016-11" db="EMBL/GenBank/DDBJ databases">
        <authorList>
            <person name="Jaros S."/>
            <person name="Januszkiewicz K."/>
            <person name="Wedrychowicz H."/>
        </authorList>
    </citation>
    <scope>NUCLEOTIDE SEQUENCE [LARGE SCALE GENOMIC DNA]</scope>
    <source>
        <strain evidence="2 3">DSM 21074</strain>
    </source>
</reference>
<dbReference type="EMBL" id="FQYN01000003">
    <property type="protein sequence ID" value="SHI83833.1"/>
    <property type="molecule type" value="Genomic_DNA"/>
</dbReference>
<evidence type="ECO:0008006" key="4">
    <source>
        <dbReference type="Google" id="ProtNLM"/>
    </source>
</evidence>
<evidence type="ECO:0000313" key="2">
    <source>
        <dbReference type="EMBL" id="SHI83833.1"/>
    </source>
</evidence>
<keyword evidence="1" id="KW-0732">Signal</keyword>
<feature type="chain" id="PRO_5011979869" description="UrcA family protein" evidence="1">
    <location>
        <begin position="26"/>
        <end position="125"/>
    </location>
</feature>
<feature type="signal peptide" evidence="1">
    <location>
        <begin position="1"/>
        <end position="25"/>
    </location>
</feature>
<protein>
    <recommendedName>
        <fullName evidence="4">UrcA family protein</fullName>
    </recommendedName>
</protein>
<evidence type="ECO:0000313" key="3">
    <source>
        <dbReference type="Proteomes" id="UP000184418"/>
    </source>
</evidence>